<evidence type="ECO:0000256" key="1">
    <source>
        <dbReference type="ARBA" id="ARBA00022614"/>
    </source>
</evidence>
<evidence type="ECO:0000313" key="6">
    <source>
        <dbReference type="RefSeq" id="XP_019636265.1"/>
    </source>
</evidence>
<feature type="signal peptide" evidence="4">
    <location>
        <begin position="1"/>
        <end position="18"/>
    </location>
</feature>
<dbReference type="OrthoDB" id="2151624at2759"/>
<dbReference type="GO" id="GO:0005886">
    <property type="term" value="C:plasma membrane"/>
    <property type="evidence" value="ECO:0007669"/>
    <property type="project" value="TreeGrafter"/>
</dbReference>
<sequence>MLLTQCVVFMTLVASVLNVFPQRCFVGHEIICPKSNITSLPTKLPGVITKVLLQENRIQTIHDLSFFRHLVILNLRHNLLTTFPWESINHLRRLANLDLSHNLLSYVRLDLASGNLQSFYIDLSYNKLTTFSEANLGIAAVLRLRDASWLHIRRFIHGNQIHCDCRMFWLSEMASAFDKRLQAIPQWCPEDRGPLYADFCSNGVPKCSSPGSLKGVPIHRANLRACSAKQDVSTDNYNRAKTELRVYKTDAINTTTTKLPKTEKHTSKASKTTSVNPVTVIIILDCGKVMV</sequence>
<dbReference type="AlphaFoldDB" id="A0A6P4Z425"/>
<keyword evidence="5" id="KW-1185">Reference proteome</keyword>
<dbReference type="InterPro" id="IPR050541">
    <property type="entry name" value="LRR_TM_domain-containing"/>
</dbReference>
<dbReference type="InterPro" id="IPR032675">
    <property type="entry name" value="LRR_dom_sf"/>
</dbReference>
<evidence type="ECO:0000256" key="3">
    <source>
        <dbReference type="ARBA" id="ARBA00022737"/>
    </source>
</evidence>
<keyword evidence="2 4" id="KW-0732">Signal</keyword>
<protein>
    <submittedName>
        <fullName evidence="6">Slit homolog 2 protein-like</fullName>
    </submittedName>
</protein>
<dbReference type="Proteomes" id="UP000515135">
    <property type="component" value="Unplaced"/>
</dbReference>
<evidence type="ECO:0000256" key="4">
    <source>
        <dbReference type="SAM" id="SignalP"/>
    </source>
</evidence>
<dbReference type="PANTHER" id="PTHR24369:SF210">
    <property type="entry name" value="CHAOPTIN-RELATED"/>
    <property type="match status" value="1"/>
</dbReference>
<keyword evidence="3" id="KW-0677">Repeat</keyword>
<evidence type="ECO:0000313" key="5">
    <source>
        <dbReference type="Proteomes" id="UP000515135"/>
    </source>
</evidence>
<dbReference type="InterPro" id="IPR001611">
    <property type="entry name" value="Leu-rich_rpt"/>
</dbReference>
<dbReference type="Pfam" id="PF13855">
    <property type="entry name" value="LRR_8"/>
    <property type="match status" value="1"/>
</dbReference>
<dbReference type="PANTHER" id="PTHR24369">
    <property type="entry name" value="ANTIGEN BSP, PUTATIVE-RELATED"/>
    <property type="match status" value="1"/>
</dbReference>
<dbReference type="KEGG" id="bbel:109478896"/>
<evidence type="ECO:0000256" key="2">
    <source>
        <dbReference type="ARBA" id="ARBA00022729"/>
    </source>
</evidence>
<dbReference type="GeneID" id="109478896"/>
<name>A0A6P4Z425_BRABE</name>
<keyword evidence="1" id="KW-0433">Leucine-rich repeat</keyword>
<feature type="chain" id="PRO_5028311737" evidence="4">
    <location>
        <begin position="19"/>
        <end position="291"/>
    </location>
</feature>
<proteinExistence type="predicted"/>
<organism evidence="5 6">
    <name type="scientific">Branchiostoma belcheri</name>
    <name type="common">Amphioxus</name>
    <dbReference type="NCBI Taxonomy" id="7741"/>
    <lineage>
        <taxon>Eukaryota</taxon>
        <taxon>Metazoa</taxon>
        <taxon>Chordata</taxon>
        <taxon>Cephalochordata</taxon>
        <taxon>Leptocardii</taxon>
        <taxon>Amphioxiformes</taxon>
        <taxon>Branchiostomatidae</taxon>
        <taxon>Branchiostoma</taxon>
    </lineage>
</organism>
<dbReference type="RefSeq" id="XP_019636265.1">
    <property type="nucleotide sequence ID" value="XM_019780706.1"/>
</dbReference>
<reference evidence="6" key="1">
    <citation type="submission" date="2025-08" db="UniProtKB">
        <authorList>
            <consortium name="RefSeq"/>
        </authorList>
    </citation>
    <scope>IDENTIFICATION</scope>
    <source>
        <tissue evidence="6">Gonad</tissue>
    </source>
</reference>
<accession>A0A6P4Z425</accession>
<dbReference type="Gene3D" id="3.80.10.10">
    <property type="entry name" value="Ribonuclease Inhibitor"/>
    <property type="match status" value="1"/>
</dbReference>
<dbReference type="SUPFAM" id="SSF52058">
    <property type="entry name" value="L domain-like"/>
    <property type="match status" value="1"/>
</dbReference>
<gene>
    <name evidence="6" type="primary">LOC109478896</name>
</gene>